<name>A0A8H7XMS3_PSICU</name>
<feature type="chain" id="PRO_5034980358" evidence="1">
    <location>
        <begin position="21"/>
        <end position="82"/>
    </location>
</feature>
<feature type="signal peptide" evidence="1">
    <location>
        <begin position="1"/>
        <end position="20"/>
    </location>
</feature>
<organism evidence="2">
    <name type="scientific">Psilocybe cubensis</name>
    <name type="common">Psychedelic mushroom</name>
    <name type="synonym">Stropharia cubensis</name>
    <dbReference type="NCBI Taxonomy" id="181762"/>
    <lineage>
        <taxon>Eukaryota</taxon>
        <taxon>Fungi</taxon>
        <taxon>Dikarya</taxon>
        <taxon>Basidiomycota</taxon>
        <taxon>Agaricomycotina</taxon>
        <taxon>Agaricomycetes</taxon>
        <taxon>Agaricomycetidae</taxon>
        <taxon>Agaricales</taxon>
        <taxon>Agaricineae</taxon>
        <taxon>Strophariaceae</taxon>
        <taxon>Psilocybe</taxon>
    </lineage>
</organism>
<proteinExistence type="predicted"/>
<reference evidence="2" key="1">
    <citation type="submission" date="2021-02" db="EMBL/GenBank/DDBJ databases">
        <title>Psilocybe cubensis genome.</title>
        <authorList>
            <person name="Mckernan K.J."/>
            <person name="Crawford S."/>
            <person name="Trippe A."/>
            <person name="Kane L.T."/>
            <person name="Mclaughlin S."/>
        </authorList>
    </citation>
    <scope>NUCLEOTIDE SEQUENCE [LARGE SCALE GENOMIC DNA]</scope>
    <source>
        <strain evidence="2">MGC-MH-2018</strain>
    </source>
</reference>
<evidence type="ECO:0000256" key="1">
    <source>
        <dbReference type="SAM" id="SignalP"/>
    </source>
</evidence>
<dbReference type="EMBL" id="JAFIQS010000018">
    <property type="protein sequence ID" value="KAG5162523.1"/>
    <property type="molecule type" value="Genomic_DNA"/>
</dbReference>
<gene>
    <name evidence="2" type="ORF">JR316_012408</name>
</gene>
<comment type="caution">
    <text evidence="2">The sequence shown here is derived from an EMBL/GenBank/DDBJ whole genome shotgun (WGS) entry which is preliminary data.</text>
</comment>
<accession>A0A8H7XMS3</accession>
<protein>
    <submittedName>
        <fullName evidence="2">Uncharacterized protein</fullName>
    </submittedName>
</protein>
<sequence>MHFTFKPFTLLALVSLSVHASPIPEKNDALKPTLTTQTFTFTGTKVYNTIVTYSPYWLTETETFLWTQTATNLVYPTPVASS</sequence>
<dbReference type="AlphaFoldDB" id="A0A8H7XMS3"/>
<evidence type="ECO:0000313" key="2">
    <source>
        <dbReference type="EMBL" id="KAG5162523.1"/>
    </source>
</evidence>
<keyword evidence="1" id="KW-0732">Signal</keyword>